<reference evidence="4 5" key="1">
    <citation type="submission" date="2019-06" db="EMBL/GenBank/DDBJ databases">
        <title>Genome sequencing of plant associated microbes to promote plant fitness in Sorghum bicolor and Oryza sativa.</title>
        <authorList>
            <person name="Coleman-Derr D."/>
        </authorList>
    </citation>
    <scope>NUCLEOTIDE SEQUENCE [LARGE SCALE GENOMIC DNA]</scope>
    <source>
        <strain evidence="4 5">KV-663</strain>
    </source>
</reference>
<dbReference type="CDD" id="cd00838">
    <property type="entry name" value="MPP_superfamily"/>
    <property type="match status" value="1"/>
</dbReference>
<dbReference type="InterPro" id="IPR011152">
    <property type="entry name" value="Pesterase_MJ0912"/>
</dbReference>
<dbReference type="Gene3D" id="3.60.21.10">
    <property type="match status" value="1"/>
</dbReference>
<evidence type="ECO:0000256" key="1">
    <source>
        <dbReference type="ARBA" id="ARBA00008950"/>
    </source>
</evidence>
<dbReference type="GO" id="GO:0005737">
    <property type="term" value="C:cytoplasm"/>
    <property type="evidence" value="ECO:0007669"/>
    <property type="project" value="TreeGrafter"/>
</dbReference>
<comment type="similarity">
    <text evidence="1">Belongs to the metallophosphoesterase superfamily. YfcE family.</text>
</comment>
<feature type="domain" description="Calcineurin-like phosphoesterase" evidence="3">
    <location>
        <begin position="4"/>
        <end position="192"/>
    </location>
</feature>
<evidence type="ECO:0000313" key="4">
    <source>
        <dbReference type="EMBL" id="TQM62979.1"/>
    </source>
</evidence>
<dbReference type="InterPro" id="IPR024654">
    <property type="entry name" value="Calcineurin-like_PHP_lpxH"/>
</dbReference>
<dbReference type="Proteomes" id="UP000316747">
    <property type="component" value="Unassembled WGS sequence"/>
</dbReference>
<dbReference type="PANTHER" id="PTHR42850:SF2">
    <property type="entry name" value="BLL5683 PROTEIN"/>
    <property type="match status" value="1"/>
</dbReference>
<dbReference type="RefSeq" id="WP_141844987.1">
    <property type="nucleotide sequence ID" value="NZ_VFPM01000002.1"/>
</dbReference>
<dbReference type="EMBL" id="VFPM01000002">
    <property type="protein sequence ID" value="TQM62979.1"/>
    <property type="molecule type" value="Genomic_DNA"/>
</dbReference>
<proteinExistence type="inferred from homology"/>
<feature type="region of interest" description="Disordered" evidence="2">
    <location>
        <begin position="204"/>
        <end position="225"/>
    </location>
</feature>
<dbReference type="Pfam" id="PF12850">
    <property type="entry name" value="Metallophos_2"/>
    <property type="match status" value="1"/>
</dbReference>
<keyword evidence="5" id="KW-1185">Reference proteome</keyword>
<evidence type="ECO:0000256" key="2">
    <source>
        <dbReference type="SAM" id="MobiDB-lite"/>
    </source>
</evidence>
<evidence type="ECO:0000259" key="3">
    <source>
        <dbReference type="Pfam" id="PF12850"/>
    </source>
</evidence>
<dbReference type="GO" id="GO:0016791">
    <property type="term" value="F:phosphatase activity"/>
    <property type="evidence" value="ECO:0007669"/>
    <property type="project" value="TreeGrafter"/>
</dbReference>
<dbReference type="OrthoDB" id="9813918at2"/>
<dbReference type="PIRSF" id="PIRSF000883">
    <property type="entry name" value="Pesterase_MJ0912"/>
    <property type="match status" value="1"/>
</dbReference>
<dbReference type="SUPFAM" id="SSF56300">
    <property type="entry name" value="Metallo-dependent phosphatases"/>
    <property type="match status" value="1"/>
</dbReference>
<accession>A0A543HXF3</accession>
<dbReference type="InterPro" id="IPR050126">
    <property type="entry name" value="Ap4A_hydrolase"/>
</dbReference>
<comment type="caution">
    <text evidence="4">The sequence shown here is derived from an EMBL/GenBank/DDBJ whole genome shotgun (WGS) entry which is preliminary data.</text>
</comment>
<sequence>MPGRIAVVSDVHGNTTAFEAVLADIEARGIRRIINLGDVVGKGPRGSEAIALTRAHCEVTVRGNWDTFIARDETQLWPAAQWTHDELSPDDRAWLLALPNTHDLVMSGQHVRFFHASQVHEFHRVNYDHTPEEFRGMFTNTDFTGDGPTPTVVGYGDIHGTYLEVDLGLTLFNAGSVGNPLDAPGAPYVILEGDPDTGPDSFPGTFPGSFPGSGPESGPAVAAPGGRAGPSITFVRVPYDVEAEIAVARELGMPDVEAYALELREQVYRGSAFPPPS</sequence>
<name>A0A543HXF3_9MICO</name>
<dbReference type="AlphaFoldDB" id="A0A543HXF3"/>
<dbReference type="PANTHER" id="PTHR42850">
    <property type="entry name" value="METALLOPHOSPHOESTERASE"/>
    <property type="match status" value="1"/>
</dbReference>
<organism evidence="4 5">
    <name type="scientific">Humibacillus xanthopallidus</name>
    <dbReference type="NCBI Taxonomy" id="412689"/>
    <lineage>
        <taxon>Bacteria</taxon>
        <taxon>Bacillati</taxon>
        <taxon>Actinomycetota</taxon>
        <taxon>Actinomycetes</taxon>
        <taxon>Micrococcales</taxon>
        <taxon>Intrasporangiaceae</taxon>
        <taxon>Humibacillus</taxon>
    </lineage>
</organism>
<gene>
    <name evidence="4" type="ORF">FBY41_3024</name>
</gene>
<evidence type="ECO:0000313" key="5">
    <source>
        <dbReference type="Proteomes" id="UP000316747"/>
    </source>
</evidence>
<dbReference type="InterPro" id="IPR029052">
    <property type="entry name" value="Metallo-depent_PP-like"/>
</dbReference>
<protein>
    <submittedName>
        <fullName evidence="4">Protein phosphatase</fullName>
    </submittedName>
</protein>